<feature type="domain" description="PIN like" evidence="1">
    <location>
        <begin position="2"/>
        <end position="82"/>
    </location>
</feature>
<organism evidence="2 3">
    <name type="scientific">Asanoa siamensis</name>
    <dbReference type="NCBI Taxonomy" id="926357"/>
    <lineage>
        <taxon>Bacteria</taxon>
        <taxon>Bacillati</taxon>
        <taxon>Actinomycetota</taxon>
        <taxon>Actinomycetes</taxon>
        <taxon>Micromonosporales</taxon>
        <taxon>Micromonosporaceae</taxon>
        <taxon>Asanoa</taxon>
    </lineage>
</organism>
<dbReference type="InterPro" id="IPR041578">
    <property type="entry name" value="PIN_8"/>
</dbReference>
<keyword evidence="3" id="KW-1185">Reference proteome</keyword>
<proteinExistence type="predicted"/>
<sequence length="93" mass="10683">MFDVLEALSSQLFMPSQVQAEFWRNRDDVIRRVITTSPLSKIREAKNKTIAEIKAWKRRTMSVEDADALANETEELFHKSARSARTTAVRACI</sequence>
<dbReference type="Pfam" id="PF18476">
    <property type="entry name" value="PIN_8"/>
    <property type="match status" value="1"/>
</dbReference>
<reference evidence="2 3" key="1">
    <citation type="submission" date="2021-01" db="EMBL/GenBank/DDBJ databases">
        <title>Whole genome shotgun sequence of Asanoa siamensis NBRC 107932.</title>
        <authorList>
            <person name="Komaki H."/>
            <person name="Tamura T."/>
        </authorList>
    </citation>
    <scope>NUCLEOTIDE SEQUENCE [LARGE SCALE GENOMIC DNA]</scope>
    <source>
        <strain evidence="2 3">NBRC 107932</strain>
    </source>
</reference>
<evidence type="ECO:0000313" key="2">
    <source>
        <dbReference type="EMBL" id="GIF72263.1"/>
    </source>
</evidence>
<evidence type="ECO:0000313" key="3">
    <source>
        <dbReference type="Proteomes" id="UP000604117"/>
    </source>
</evidence>
<gene>
    <name evidence="2" type="ORF">Asi02nite_17810</name>
</gene>
<dbReference type="EMBL" id="BONE01000010">
    <property type="protein sequence ID" value="GIF72263.1"/>
    <property type="molecule type" value="Genomic_DNA"/>
</dbReference>
<comment type="caution">
    <text evidence="2">The sequence shown here is derived from an EMBL/GenBank/DDBJ whole genome shotgun (WGS) entry which is preliminary data.</text>
</comment>
<accession>A0ABQ4CMQ2</accession>
<dbReference type="Proteomes" id="UP000604117">
    <property type="component" value="Unassembled WGS sequence"/>
</dbReference>
<evidence type="ECO:0000259" key="1">
    <source>
        <dbReference type="Pfam" id="PF18476"/>
    </source>
</evidence>
<protein>
    <recommendedName>
        <fullName evidence="1">PIN like domain-containing protein</fullName>
    </recommendedName>
</protein>
<name>A0ABQ4CMQ2_9ACTN</name>